<sequence>MSILTTDTQEPIAASKAKVLVADDEGTMRQMLQAILEEVGFTDITATKEGDSTLKKLLDEHYDLIVCDWDMPGATGNEILKQVRKSELNKDITFFMCTGNSSAEAVKEAIQAGVSNYIVKPINTDTMIEKLSFYFELYT</sequence>
<dbReference type="Proteomes" id="UP000317839">
    <property type="component" value="Unassembled WGS sequence"/>
</dbReference>
<dbReference type="AlphaFoldDB" id="A0A545T1F7"/>
<dbReference type="InterPro" id="IPR001789">
    <property type="entry name" value="Sig_transdc_resp-reg_receiver"/>
</dbReference>
<evidence type="ECO:0000313" key="5">
    <source>
        <dbReference type="Proteomes" id="UP000317839"/>
    </source>
</evidence>
<dbReference type="InterPro" id="IPR011006">
    <property type="entry name" value="CheY-like_superfamily"/>
</dbReference>
<evidence type="ECO:0000256" key="2">
    <source>
        <dbReference type="PROSITE-ProRule" id="PRU00169"/>
    </source>
</evidence>
<dbReference type="SMART" id="SM00448">
    <property type="entry name" value="REC"/>
    <property type="match status" value="1"/>
</dbReference>
<dbReference type="PANTHER" id="PTHR44591">
    <property type="entry name" value="STRESS RESPONSE REGULATOR PROTEIN 1"/>
    <property type="match status" value="1"/>
</dbReference>
<evidence type="ECO:0000256" key="1">
    <source>
        <dbReference type="ARBA" id="ARBA00022553"/>
    </source>
</evidence>
<proteinExistence type="predicted"/>
<accession>A0A545T1F7</accession>
<dbReference type="Pfam" id="PF00072">
    <property type="entry name" value="Response_reg"/>
    <property type="match status" value="1"/>
</dbReference>
<name>A0A545T1F7_9GAMM</name>
<evidence type="ECO:0000313" key="4">
    <source>
        <dbReference type="EMBL" id="TQV71056.1"/>
    </source>
</evidence>
<organism evidence="4 5">
    <name type="scientific">Aliikangiella marina</name>
    <dbReference type="NCBI Taxonomy" id="1712262"/>
    <lineage>
        <taxon>Bacteria</taxon>
        <taxon>Pseudomonadati</taxon>
        <taxon>Pseudomonadota</taxon>
        <taxon>Gammaproteobacteria</taxon>
        <taxon>Oceanospirillales</taxon>
        <taxon>Pleioneaceae</taxon>
        <taxon>Aliikangiella</taxon>
    </lineage>
</organism>
<keyword evidence="1 2" id="KW-0597">Phosphoprotein</keyword>
<dbReference type="Gene3D" id="3.40.50.2300">
    <property type="match status" value="1"/>
</dbReference>
<dbReference type="RefSeq" id="WP_142944273.1">
    <property type="nucleotide sequence ID" value="NZ_VIKR01000007.1"/>
</dbReference>
<feature type="domain" description="Response regulatory" evidence="3">
    <location>
        <begin position="18"/>
        <end position="135"/>
    </location>
</feature>
<evidence type="ECO:0000259" key="3">
    <source>
        <dbReference type="PROSITE" id="PS50110"/>
    </source>
</evidence>
<dbReference type="OrthoDB" id="9810730at2"/>
<dbReference type="EMBL" id="VIKR01000007">
    <property type="protein sequence ID" value="TQV71056.1"/>
    <property type="molecule type" value="Genomic_DNA"/>
</dbReference>
<feature type="modified residue" description="4-aspartylphosphate" evidence="2">
    <location>
        <position position="68"/>
    </location>
</feature>
<keyword evidence="5" id="KW-1185">Reference proteome</keyword>
<dbReference type="PROSITE" id="PS50110">
    <property type="entry name" value="RESPONSE_REGULATORY"/>
    <property type="match status" value="1"/>
</dbReference>
<gene>
    <name evidence="4" type="ORF">FLL45_22275</name>
</gene>
<dbReference type="PANTHER" id="PTHR44591:SF3">
    <property type="entry name" value="RESPONSE REGULATORY DOMAIN-CONTAINING PROTEIN"/>
    <property type="match status" value="1"/>
</dbReference>
<reference evidence="4 5" key="1">
    <citation type="submission" date="2019-06" db="EMBL/GenBank/DDBJ databases">
        <title>Draft genome of Aliikangiella marina GYP-15.</title>
        <authorList>
            <person name="Wang G."/>
        </authorList>
    </citation>
    <scope>NUCLEOTIDE SEQUENCE [LARGE SCALE GENOMIC DNA]</scope>
    <source>
        <strain evidence="4 5">GYP-15</strain>
    </source>
</reference>
<dbReference type="SUPFAM" id="SSF52172">
    <property type="entry name" value="CheY-like"/>
    <property type="match status" value="1"/>
</dbReference>
<protein>
    <submittedName>
        <fullName evidence="4">Response regulator</fullName>
    </submittedName>
</protein>
<dbReference type="GO" id="GO:0000160">
    <property type="term" value="P:phosphorelay signal transduction system"/>
    <property type="evidence" value="ECO:0007669"/>
    <property type="project" value="InterPro"/>
</dbReference>
<comment type="caution">
    <text evidence="4">The sequence shown here is derived from an EMBL/GenBank/DDBJ whole genome shotgun (WGS) entry which is preliminary data.</text>
</comment>
<dbReference type="InterPro" id="IPR050595">
    <property type="entry name" value="Bact_response_regulator"/>
</dbReference>